<dbReference type="RefSeq" id="WP_204053488.1">
    <property type="nucleotide sequence ID" value="NZ_FTNI01000001.1"/>
</dbReference>
<evidence type="ECO:0000313" key="1">
    <source>
        <dbReference type="EMBL" id="SIQ32833.1"/>
    </source>
</evidence>
<sequence length="239" mass="25737">MTAGSGGLPFSGGDVATRVIAHKVPGDDPADVPDVRRRPPREVIMRSTVGGPPRRCPSCGGWEYGGAPVCRRCAELVDAIVEEGWRDFLLREFGDRVTPTEERTIAEMVADEPDRHDWRVVDAALDRLTCDQCGGPLGRRAGCPRCDVAHGLRYVARETDRPGVPPGNEHAIRVNVSVVRRPEGISAPEMLARRLLLPVMLAGFLPTTEQAQRLGALVKRGARAEDVAAAIDELAAAPG</sequence>
<name>A0A1N6RVF8_9ACTN</name>
<evidence type="ECO:0000313" key="2">
    <source>
        <dbReference type="Proteomes" id="UP000186096"/>
    </source>
</evidence>
<organism evidence="1 2">
    <name type="scientific">Microbispora rosea</name>
    <dbReference type="NCBI Taxonomy" id="58117"/>
    <lineage>
        <taxon>Bacteria</taxon>
        <taxon>Bacillati</taxon>
        <taxon>Actinomycetota</taxon>
        <taxon>Actinomycetes</taxon>
        <taxon>Streptosporangiales</taxon>
        <taxon>Streptosporangiaceae</taxon>
        <taxon>Microbispora</taxon>
    </lineage>
</organism>
<dbReference type="STRING" id="58117.SAMN05421833_101517"/>
<proteinExistence type="predicted"/>
<accession>A0A1N6RVF8</accession>
<keyword evidence="2" id="KW-1185">Reference proteome</keyword>
<dbReference type="EMBL" id="FTNI01000001">
    <property type="protein sequence ID" value="SIQ32833.1"/>
    <property type="molecule type" value="Genomic_DNA"/>
</dbReference>
<dbReference type="AlphaFoldDB" id="A0A1N6RVF8"/>
<dbReference type="Proteomes" id="UP000186096">
    <property type="component" value="Unassembled WGS sequence"/>
</dbReference>
<protein>
    <submittedName>
        <fullName evidence="1">Uncharacterized protein</fullName>
    </submittedName>
</protein>
<reference evidence="2" key="1">
    <citation type="submission" date="2017-01" db="EMBL/GenBank/DDBJ databases">
        <authorList>
            <person name="Varghese N."/>
            <person name="Submissions S."/>
        </authorList>
    </citation>
    <scope>NUCLEOTIDE SEQUENCE [LARGE SCALE GENOMIC DNA]</scope>
    <source>
        <strain evidence="2">ATCC 12950</strain>
    </source>
</reference>
<gene>
    <name evidence="1" type="ORF">SAMN05421833_101517</name>
</gene>